<evidence type="ECO:0000256" key="5">
    <source>
        <dbReference type="ARBA" id="ARBA00022806"/>
    </source>
</evidence>
<keyword evidence="2" id="KW-0547">Nucleotide-binding</keyword>
<dbReference type="InterPro" id="IPR027417">
    <property type="entry name" value="P-loop_NTPase"/>
</dbReference>
<dbReference type="Pfam" id="PF00580">
    <property type="entry name" value="UvrD-helicase"/>
    <property type="match status" value="1"/>
</dbReference>
<dbReference type="EC" id="5.6.2.4" evidence="11"/>
<comment type="caution">
    <text evidence="15">The sequence shown here is derived from an EMBL/GenBank/DDBJ whole genome shotgun (WGS) entry which is preliminary data.</text>
</comment>
<dbReference type="GO" id="GO:0033202">
    <property type="term" value="C:DNA helicase complex"/>
    <property type="evidence" value="ECO:0007669"/>
    <property type="project" value="TreeGrafter"/>
</dbReference>
<dbReference type="Pfam" id="PF13361">
    <property type="entry name" value="UvrD_C"/>
    <property type="match status" value="1"/>
</dbReference>
<dbReference type="InterPro" id="IPR014017">
    <property type="entry name" value="DNA_helicase_UvrD-like_C"/>
</dbReference>
<reference evidence="15" key="1">
    <citation type="journal article" date="2020" name="mSystems">
        <title>Genome- and Community-Level Interaction Insights into Carbon Utilization and Element Cycling Functions of Hydrothermarchaeota in Hydrothermal Sediment.</title>
        <authorList>
            <person name="Zhou Z."/>
            <person name="Liu Y."/>
            <person name="Xu W."/>
            <person name="Pan J."/>
            <person name="Luo Z.H."/>
            <person name="Li M."/>
        </authorList>
    </citation>
    <scope>NUCLEOTIDE SEQUENCE [LARGE SCALE GENOMIC DNA]</scope>
    <source>
        <strain evidence="15">HyVt-493</strain>
    </source>
</reference>
<evidence type="ECO:0000256" key="11">
    <source>
        <dbReference type="ARBA" id="ARBA00034808"/>
    </source>
</evidence>
<comment type="catalytic activity">
    <reaction evidence="10">
        <text>Couples ATP hydrolysis with the unwinding of duplex DNA by translocating in the 3'-5' direction.</text>
        <dbReference type="EC" id="5.6.2.4"/>
    </reaction>
</comment>
<evidence type="ECO:0000256" key="3">
    <source>
        <dbReference type="ARBA" id="ARBA00022763"/>
    </source>
</evidence>
<keyword evidence="8" id="KW-0234">DNA repair</keyword>
<dbReference type="GO" id="GO:0005524">
    <property type="term" value="F:ATP binding"/>
    <property type="evidence" value="ECO:0007669"/>
    <property type="project" value="UniProtKB-KW"/>
</dbReference>
<dbReference type="Pfam" id="PF21196">
    <property type="entry name" value="PcrA_UvrD_tudor"/>
    <property type="match status" value="1"/>
</dbReference>
<comment type="similarity">
    <text evidence="1">Belongs to the helicase family. UvrD subfamily.</text>
</comment>
<sequence>LQYAWIRLLCGDTSLPFAVGDDDQSIYGWRGARIENIQNFSQHFAQTNTIKLEQNYRSTGNILKAANAVIAHNEARMGKNLWTDQGDGNPVQLYAAFNELDEARYSASRIEQWVTEGGQYQDIAILYRSNAQSRVFESTLNERGIPYRVYGGLRFFERAEIKDALCYLRLTVNRHDDPSFDRVINQPTRGIGNKTVDIIRQAARDQRISLWQAAKALVDANSFTPRAGTAVRGFIQLINSLSDELIDLSLEEQVEKVILASKLKAHYLKKDKGDIGQARIENLNELISAAQGFHYKPDDDHADMDFLTAFLSHASLEAGEGQAKAGDNCVQLMTLHSSKGLEFPLVFLTGMEEGLFPSDRSIDEVGKLEEERRLCYVGITRAEKQLVISYTEQRRLYGNMSYNLPSRFLDEIPDSVTHEIRPKTNIWQSNYSKPKPKLKSAGKFNETGINIGQSVKHAKFGEGVVIDVEGTGDHARVQVNFESEGSKWLVLNYANLQVL</sequence>
<evidence type="ECO:0000256" key="12">
    <source>
        <dbReference type="ARBA" id="ARBA00034923"/>
    </source>
</evidence>
<evidence type="ECO:0000256" key="1">
    <source>
        <dbReference type="ARBA" id="ARBA00009922"/>
    </source>
</evidence>
<dbReference type="InterPro" id="IPR014016">
    <property type="entry name" value="UvrD-like_ATP-bd"/>
</dbReference>
<organism evidence="15">
    <name type="scientific">Leucothrix mucor</name>
    <dbReference type="NCBI Taxonomy" id="45248"/>
    <lineage>
        <taxon>Bacteria</taxon>
        <taxon>Pseudomonadati</taxon>
        <taxon>Pseudomonadota</taxon>
        <taxon>Gammaproteobacteria</taxon>
        <taxon>Thiotrichales</taxon>
        <taxon>Thiotrichaceae</taxon>
        <taxon>Leucothrix</taxon>
    </lineage>
</organism>
<evidence type="ECO:0000256" key="10">
    <source>
        <dbReference type="ARBA" id="ARBA00034617"/>
    </source>
</evidence>
<dbReference type="GO" id="GO:0005829">
    <property type="term" value="C:cytosol"/>
    <property type="evidence" value="ECO:0007669"/>
    <property type="project" value="TreeGrafter"/>
</dbReference>
<protein>
    <recommendedName>
        <fullName evidence="11">DNA 3'-5' helicase</fullName>
        <ecNumber evidence="11">5.6.2.4</ecNumber>
    </recommendedName>
    <alternativeName>
        <fullName evidence="12">DNA 3'-5' helicase II</fullName>
    </alternativeName>
</protein>
<dbReference type="CDD" id="cd18807">
    <property type="entry name" value="SF1_C_UvrD"/>
    <property type="match status" value="1"/>
</dbReference>
<keyword evidence="7" id="KW-0238">DNA-binding</keyword>
<dbReference type="FunFam" id="3.40.50.300:FF:001201">
    <property type="entry name" value="ATP-dependent DNA helicase UvrD2"/>
    <property type="match status" value="1"/>
</dbReference>
<evidence type="ECO:0000256" key="9">
    <source>
        <dbReference type="ARBA" id="ARBA00023235"/>
    </source>
</evidence>
<evidence type="ECO:0000313" key="15">
    <source>
        <dbReference type="EMBL" id="HFC92794.1"/>
    </source>
</evidence>
<evidence type="ECO:0000256" key="8">
    <source>
        <dbReference type="ARBA" id="ARBA00023204"/>
    </source>
</evidence>
<evidence type="ECO:0000259" key="14">
    <source>
        <dbReference type="PROSITE" id="PS51217"/>
    </source>
</evidence>
<dbReference type="PANTHER" id="PTHR11070:SF2">
    <property type="entry name" value="ATP-DEPENDENT DNA HELICASE SRS2"/>
    <property type="match status" value="1"/>
</dbReference>
<dbReference type="Gene3D" id="3.40.50.300">
    <property type="entry name" value="P-loop containing nucleotide triphosphate hydrolases"/>
    <property type="match status" value="2"/>
</dbReference>
<dbReference type="GO" id="GO:0043138">
    <property type="term" value="F:3'-5' DNA helicase activity"/>
    <property type="evidence" value="ECO:0007669"/>
    <property type="project" value="UniProtKB-EC"/>
</dbReference>
<dbReference type="EMBL" id="DRMS01000310">
    <property type="protein sequence ID" value="HFC92794.1"/>
    <property type="molecule type" value="Genomic_DNA"/>
</dbReference>
<comment type="catalytic activity">
    <reaction evidence="13">
        <text>ATP + H2O = ADP + phosphate + H(+)</text>
        <dbReference type="Rhea" id="RHEA:13065"/>
        <dbReference type="ChEBI" id="CHEBI:15377"/>
        <dbReference type="ChEBI" id="CHEBI:15378"/>
        <dbReference type="ChEBI" id="CHEBI:30616"/>
        <dbReference type="ChEBI" id="CHEBI:43474"/>
        <dbReference type="ChEBI" id="CHEBI:456216"/>
        <dbReference type="EC" id="5.6.2.4"/>
    </reaction>
</comment>
<evidence type="ECO:0000256" key="4">
    <source>
        <dbReference type="ARBA" id="ARBA00022801"/>
    </source>
</evidence>
<evidence type="ECO:0000256" key="2">
    <source>
        <dbReference type="ARBA" id="ARBA00022741"/>
    </source>
</evidence>
<keyword evidence="5 15" id="KW-0347">Helicase</keyword>
<keyword evidence="4" id="KW-0378">Hydrolase</keyword>
<dbReference type="PROSITE" id="PS51217">
    <property type="entry name" value="UVRD_HELICASE_CTER"/>
    <property type="match status" value="1"/>
</dbReference>
<evidence type="ECO:0000256" key="6">
    <source>
        <dbReference type="ARBA" id="ARBA00022840"/>
    </source>
</evidence>
<dbReference type="AlphaFoldDB" id="A0A7V2WVE7"/>
<dbReference type="Proteomes" id="UP000885750">
    <property type="component" value="Unassembled WGS sequence"/>
</dbReference>
<feature type="non-terminal residue" evidence="15">
    <location>
        <position position="1"/>
    </location>
</feature>
<dbReference type="Gene3D" id="1.10.486.10">
    <property type="entry name" value="PCRA, domain 4"/>
    <property type="match status" value="1"/>
</dbReference>
<gene>
    <name evidence="15" type="primary">uvrD</name>
    <name evidence="15" type="ORF">ENJ51_08285</name>
</gene>
<dbReference type="GO" id="GO:0003677">
    <property type="term" value="F:DNA binding"/>
    <property type="evidence" value="ECO:0007669"/>
    <property type="project" value="UniProtKB-KW"/>
</dbReference>
<keyword evidence="9" id="KW-0413">Isomerase</keyword>
<keyword evidence="6" id="KW-0067">ATP-binding</keyword>
<dbReference type="GO" id="GO:0000725">
    <property type="term" value="P:recombinational repair"/>
    <property type="evidence" value="ECO:0007669"/>
    <property type="project" value="TreeGrafter"/>
</dbReference>
<feature type="domain" description="UvrD-like helicase C-terminal" evidence="14">
    <location>
        <begin position="60"/>
        <end position="340"/>
    </location>
</feature>
<evidence type="ECO:0000256" key="13">
    <source>
        <dbReference type="ARBA" id="ARBA00048988"/>
    </source>
</evidence>
<dbReference type="SUPFAM" id="SSF52540">
    <property type="entry name" value="P-loop containing nucleoside triphosphate hydrolases"/>
    <property type="match status" value="2"/>
</dbReference>
<evidence type="ECO:0000256" key="7">
    <source>
        <dbReference type="ARBA" id="ARBA00023125"/>
    </source>
</evidence>
<proteinExistence type="inferred from homology"/>
<dbReference type="GO" id="GO:0016787">
    <property type="term" value="F:hydrolase activity"/>
    <property type="evidence" value="ECO:0007669"/>
    <property type="project" value="UniProtKB-KW"/>
</dbReference>
<dbReference type="PANTHER" id="PTHR11070">
    <property type="entry name" value="UVRD / RECB / PCRA DNA HELICASE FAMILY MEMBER"/>
    <property type="match status" value="1"/>
</dbReference>
<accession>A0A7V2WVE7</accession>
<dbReference type="InterPro" id="IPR000212">
    <property type="entry name" value="DNA_helicase_UvrD/REP"/>
</dbReference>
<name>A0A7V2WVE7_LEUMU</name>
<keyword evidence="3" id="KW-0227">DNA damage</keyword>